<evidence type="ECO:0000313" key="2">
    <source>
        <dbReference type="EMBL" id="PYF02341.1"/>
    </source>
</evidence>
<dbReference type="EMBL" id="QJTJ01000043">
    <property type="protein sequence ID" value="PYF02341.1"/>
    <property type="molecule type" value="Genomic_DNA"/>
</dbReference>
<organism evidence="2 3">
    <name type="scientific">Ureibacillus chungkukjangi</name>
    <dbReference type="NCBI Taxonomy" id="1202712"/>
    <lineage>
        <taxon>Bacteria</taxon>
        <taxon>Bacillati</taxon>
        <taxon>Bacillota</taxon>
        <taxon>Bacilli</taxon>
        <taxon>Bacillales</taxon>
        <taxon>Caryophanaceae</taxon>
        <taxon>Ureibacillus</taxon>
    </lineage>
</organism>
<keyword evidence="3" id="KW-1185">Reference proteome</keyword>
<evidence type="ECO:0000256" key="1">
    <source>
        <dbReference type="SAM" id="Phobius"/>
    </source>
</evidence>
<reference evidence="2 3" key="1">
    <citation type="submission" date="2018-06" db="EMBL/GenBank/DDBJ databases">
        <title>Genomic Encyclopedia of Archaeal and Bacterial Type Strains, Phase II (KMG-II): from individual species to whole genera.</title>
        <authorList>
            <person name="Goeker M."/>
        </authorList>
    </citation>
    <scope>NUCLEOTIDE SEQUENCE [LARGE SCALE GENOMIC DNA]</scope>
    <source>
        <strain evidence="2 3">KACC 16626</strain>
    </source>
</reference>
<dbReference type="Proteomes" id="UP000247416">
    <property type="component" value="Unassembled WGS sequence"/>
</dbReference>
<sequence length="118" mass="14108">MNKKRLRRNSLALIFILIVGIIVLFSQWYNAVNKYHDIEDMNSFHWQQNMNQEEFEKLEMGMSYLEVVEIVKGEGKLVNEGVYLWDDELLMTQSYEIYFENGKVEKKKIIEKSGYSTR</sequence>
<dbReference type="RefSeq" id="WP_146223233.1">
    <property type="nucleotide sequence ID" value="NZ_CP085009.1"/>
</dbReference>
<keyword evidence="1" id="KW-0812">Transmembrane</keyword>
<protein>
    <recommendedName>
        <fullName evidence="4">Beta-lactamase inhibitor (BLIP)</fullName>
    </recommendedName>
</protein>
<gene>
    <name evidence="2" type="ORF">BJ095_14318</name>
</gene>
<feature type="transmembrane region" description="Helical" evidence="1">
    <location>
        <begin position="12"/>
        <end position="29"/>
    </location>
</feature>
<evidence type="ECO:0008006" key="4">
    <source>
        <dbReference type="Google" id="ProtNLM"/>
    </source>
</evidence>
<keyword evidence="1" id="KW-0472">Membrane</keyword>
<accession>A0A318TBH3</accession>
<proteinExistence type="predicted"/>
<dbReference type="AlphaFoldDB" id="A0A318TBH3"/>
<dbReference type="OrthoDB" id="2454707at2"/>
<name>A0A318TBH3_9BACL</name>
<comment type="caution">
    <text evidence="2">The sequence shown here is derived from an EMBL/GenBank/DDBJ whole genome shotgun (WGS) entry which is preliminary data.</text>
</comment>
<evidence type="ECO:0000313" key="3">
    <source>
        <dbReference type="Proteomes" id="UP000247416"/>
    </source>
</evidence>
<keyword evidence="1" id="KW-1133">Transmembrane helix</keyword>
<dbReference type="Gene3D" id="3.10.450.730">
    <property type="entry name" value="BLIP domain"/>
    <property type="match status" value="1"/>
</dbReference>